<sequence length="253" mass="27150">MKITVLGSTEHDQWFARRLLAHGFEVSEASQSEHPFTRATGGNAGPGLLADRHLIDTGASGIEARHHLASDCRDAGFGYAEIAGPWQAFGQQYGFALFIGAAPETLDTLTPLFDALAPQAGAWLPCGPAGAGRFAAQIFDALSMACALACQAGWSTPGHTPQPPDWGAFFLQQQVLADKLLALSQLYLSLYPETEEAESPWQQLAAFSQPPRQQAHFAANLARLITLALTQREAQQEMLTQLMGGLSPRPPQA</sequence>
<evidence type="ECO:0000313" key="2">
    <source>
        <dbReference type="Proteomes" id="UP000295611"/>
    </source>
</evidence>
<organism evidence="1 2">
    <name type="scientific">Paludibacterium purpuratum</name>
    <dbReference type="NCBI Taxonomy" id="1144873"/>
    <lineage>
        <taxon>Bacteria</taxon>
        <taxon>Pseudomonadati</taxon>
        <taxon>Pseudomonadota</taxon>
        <taxon>Betaproteobacteria</taxon>
        <taxon>Neisseriales</taxon>
        <taxon>Chromobacteriaceae</taxon>
        <taxon>Paludibacterium</taxon>
    </lineage>
</organism>
<dbReference type="Proteomes" id="UP000295611">
    <property type="component" value="Unassembled WGS sequence"/>
</dbReference>
<dbReference type="RefSeq" id="WP_133677988.1">
    <property type="nucleotide sequence ID" value="NZ_SNZP01000001.1"/>
</dbReference>
<dbReference type="Gene3D" id="3.40.50.720">
    <property type="entry name" value="NAD(P)-binding Rossmann-like Domain"/>
    <property type="match status" value="1"/>
</dbReference>
<reference evidence="1 2" key="1">
    <citation type="submission" date="2019-03" db="EMBL/GenBank/DDBJ databases">
        <title>Genomic Encyclopedia of Type Strains, Phase III (KMG-III): the genomes of soil and plant-associated and newly described type strains.</title>
        <authorList>
            <person name="Whitman W."/>
        </authorList>
    </citation>
    <scope>NUCLEOTIDE SEQUENCE [LARGE SCALE GENOMIC DNA]</scope>
    <source>
        <strain evidence="1 2">CECT 8976</strain>
    </source>
</reference>
<keyword evidence="2" id="KW-1185">Reference proteome</keyword>
<protein>
    <submittedName>
        <fullName evidence="1">Uncharacterized protein</fullName>
    </submittedName>
</protein>
<evidence type="ECO:0000313" key="1">
    <source>
        <dbReference type="EMBL" id="TDR82655.1"/>
    </source>
</evidence>
<dbReference type="OrthoDB" id="8590981at2"/>
<dbReference type="EMBL" id="SNZP01000001">
    <property type="protein sequence ID" value="TDR82655.1"/>
    <property type="molecule type" value="Genomic_DNA"/>
</dbReference>
<name>A0A4R7BF44_9NEIS</name>
<proteinExistence type="predicted"/>
<gene>
    <name evidence="1" type="ORF">DFP86_10140</name>
</gene>
<comment type="caution">
    <text evidence="1">The sequence shown here is derived from an EMBL/GenBank/DDBJ whole genome shotgun (WGS) entry which is preliminary data.</text>
</comment>
<accession>A0A4R7BF44</accession>
<dbReference type="AlphaFoldDB" id="A0A4R7BF44"/>